<dbReference type="Gene3D" id="3.30.565.10">
    <property type="entry name" value="Histidine kinase-like ATPase, C-terminal domain"/>
    <property type="match status" value="1"/>
</dbReference>
<dbReference type="InterPro" id="IPR050267">
    <property type="entry name" value="Anti-sigma-factor_SerPK"/>
</dbReference>
<keyword evidence="2" id="KW-0040">ANK repeat</keyword>
<evidence type="ECO:0000313" key="5">
    <source>
        <dbReference type="Proteomes" id="UP000669179"/>
    </source>
</evidence>
<dbReference type="InterPro" id="IPR036890">
    <property type="entry name" value="HATPase_C_sf"/>
</dbReference>
<dbReference type="PROSITE" id="PS50297">
    <property type="entry name" value="ANK_REP_REGION"/>
    <property type="match status" value="1"/>
</dbReference>
<evidence type="ECO:0000313" key="4">
    <source>
        <dbReference type="EMBL" id="MBO2451267.1"/>
    </source>
</evidence>
<organism evidence="4 5">
    <name type="scientific">Actinomadura barringtoniae</name>
    <dbReference type="NCBI Taxonomy" id="1427535"/>
    <lineage>
        <taxon>Bacteria</taxon>
        <taxon>Bacillati</taxon>
        <taxon>Actinomycetota</taxon>
        <taxon>Actinomycetes</taxon>
        <taxon>Streptosporangiales</taxon>
        <taxon>Thermomonosporaceae</taxon>
        <taxon>Actinomadura</taxon>
    </lineage>
</organism>
<dbReference type="RefSeq" id="WP_208259147.1">
    <property type="nucleotide sequence ID" value="NZ_JAGEOJ010000012.1"/>
</dbReference>
<evidence type="ECO:0000256" key="1">
    <source>
        <dbReference type="ARBA" id="ARBA00022527"/>
    </source>
</evidence>
<dbReference type="AlphaFoldDB" id="A0A939T9D7"/>
<proteinExistence type="predicted"/>
<dbReference type="CDD" id="cd16936">
    <property type="entry name" value="HATPase_RsbW-like"/>
    <property type="match status" value="1"/>
</dbReference>
<feature type="domain" description="Histidine kinase/HSP90-like ATPase" evidence="3">
    <location>
        <begin position="10"/>
        <end position="128"/>
    </location>
</feature>
<keyword evidence="4" id="KW-0547">Nucleotide-binding</keyword>
<dbReference type="InterPro" id="IPR003594">
    <property type="entry name" value="HATPase_dom"/>
</dbReference>
<dbReference type="SUPFAM" id="SSF48403">
    <property type="entry name" value="Ankyrin repeat"/>
    <property type="match status" value="1"/>
</dbReference>
<keyword evidence="4" id="KW-0067">ATP-binding</keyword>
<feature type="repeat" description="ANK" evidence="2">
    <location>
        <begin position="204"/>
        <end position="236"/>
    </location>
</feature>
<dbReference type="EMBL" id="JAGEOJ010000012">
    <property type="protein sequence ID" value="MBO2451267.1"/>
    <property type="molecule type" value="Genomic_DNA"/>
</dbReference>
<dbReference type="PANTHER" id="PTHR35526">
    <property type="entry name" value="ANTI-SIGMA-F FACTOR RSBW-RELATED"/>
    <property type="match status" value="1"/>
</dbReference>
<dbReference type="InterPro" id="IPR036770">
    <property type="entry name" value="Ankyrin_rpt-contain_sf"/>
</dbReference>
<feature type="repeat" description="ANK" evidence="2">
    <location>
        <begin position="237"/>
        <end position="269"/>
    </location>
</feature>
<evidence type="ECO:0000256" key="2">
    <source>
        <dbReference type="PROSITE-ProRule" id="PRU00023"/>
    </source>
</evidence>
<dbReference type="InterPro" id="IPR002110">
    <property type="entry name" value="Ankyrin_rpt"/>
</dbReference>
<dbReference type="SMART" id="SM00248">
    <property type="entry name" value="ANK"/>
    <property type="match status" value="2"/>
</dbReference>
<dbReference type="Gene3D" id="1.25.40.20">
    <property type="entry name" value="Ankyrin repeat-containing domain"/>
    <property type="match status" value="1"/>
</dbReference>
<dbReference type="Pfam" id="PF12796">
    <property type="entry name" value="Ank_2"/>
    <property type="match status" value="1"/>
</dbReference>
<dbReference type="Pfam" id="PF13581">
    <property type="entry name" value="HATPase_c_2"/>
    <property type="match status" value="1"/>
</dbReference>
<dbReference type="GO" id="GO:0005524">
    <property type="term" value="F:ATP binding"/>
    <property type="evidence" value="ECO:0007669"/>
    <property type="project" value="UniProtKB-KW"/>
</dbReference>
<protein>
    <submittedName>
        <fullName evidence="4">ATP-binding protein</fullName>
    </submittedName>
</protein>
<reference evidence="4" key="1">
    <citation type="submission" date="2021-03" db="EMBL/GenBank/DDBJ databases">
        <authorList>
            <person name="Kanchanasin P."/>
            <person name="Saeng-In P."/>
            <person name="Phongsopitanun W."/>
            <person name="Yuki M."/>
            <person name="Kudo T."/>
            <person name="Ohkuma M."/>
            <person name="Tanasupawat S."/>
        </authorList>
    </citation>
    <scope>NUCLEOTIDE SEQUENCE</scope>
    <source>
        <strain evidence="4">GKU 128</strain>
    </source>
</reference>
<dbReference type="PANTHER" id="PTHR35526:SF3">
    <property type="entry name" value="ANTI-SIGMA-F FACTOR RSBW"/>
    <property type="match status" value="1"/>
</dbReference>
<sequence>MEISLTLRLPRDAASVPMVRQVLDSSLETLGVEEPVRDDLMLILSEACGNVIRHAQDCDDYSVLVAIVDDDCLIKVLDSGDGFGEGLDAAERPPSLIAEHGRGMLIMKALADQVEFRSSPEEGVLVAMEKRLRYGEDTLGHRLTAGEPKPVDDAAFMDDEDDEDADPELEEFATKLFDLARDGQTEQLVSYVDAGVPVNLTNDKGDTLLMLAAYHGHAGTVQALAARAADIERPNDRGQRPLAGAVFKKEPEVVRVLLDAGADPEAGEPSAADTARMFGHAEFLEWFEERRPTA</sequence>
<accession>A0A939T9D7</accession>
<dbReference type="PROSITE" id="PS50088">
    <property type="entry name" value="ANK_REPEAT"/>
    <property type="match status" value="2"/>
</dbReference>
<dbReference type="Proteomes" id="UP000669179">
    <property type="component" value="Unassembled WGS sequence"/>
</dbReference>
<keyword evidence="1" id="KW-0808">Transferase</keyword>
<comment type="caution">
    <text evidence="4">The sequence shown here is derived from an EMBL/GenBank/DDBJ whole genome shotgun (WGS) entry which is preliminary data.</text>
</comment>
<dbReference type="SUPFAM" id="SSF55874">
    <property type="entry name" value="ATPase domain of HSP90 chaperone/DNA topoisomerase II/histidine kinase"/>
    <property type="match status" value="1"/>
</dbReference>
<keyword evidence="1" id="KW-0418">Kinase</keyword>
<keyword evidence="5" id="KW-1185">Reference proteome</keyword>
<dbReference type="GO" id="GO:0004674">
    <property type="term" value="F:protein serine/threonine kinase activity"/>
    <property type="evidence" value="ECO:0007669"/>
    <property type="project" value="UniProtKB-KW"/>
</dbReference>
<evidence type="ECO:0000259" key="3">
    <source>
        <dbReference type="Pfam" id="PF13581"/>
    </source>
</evidence>
<gene>
    <name evidence="4" type="ORF">J4573_29530</name>
</gene>
<name>A0A939T9D7_9ACTN</name>
<keyword evidence="1" id="KW-0723">Serine/threonine-protein kinase</keyword>